<dbReference type="EMBL" id="PFCO01000001">
    <property type="protein sequence ID" value="PIR69831.1"/>
    <property type="molecule type" value="Genomic_DNA"/>
</dbReference>
<dbReference type="GO" id="GO:0004818">
    <property type="term" value="F:glutamate-tRNA ligase activity"/>
    <property type="evidence" value="ECO:0007669"/>
    <property type="project" value="UniProtKB-UniRule"/>
</dbReference>
<dbReference type="Gene3D" id="3.40.50.620">
    <property type="entry name" value="HUPs"/>
    <property type="match status" value="1"/>
</dbReference>
<evidence type="ECO:0000313" key="13">
    <source>
        <dbReference type="EMBL" id="PIR69831.1"/>
    </source>
</evidence>
<dbReference type="CDD" id="cd00808">
    <property type="entry name" value="GluRS_core"/>
    <property type="match status" value="1"/>
</dbReference>
<evidence type="ECO:0000256" key="6">
    <source>
        <dbReference type="ARBA" id="ARBA00022741"/>
    </source>
</evidence>
<keyword evidence="8 10" id="KW-0648">Protein biosynthesis</keyword>
<gene>
    <name evidence="10" type="primary">gltX</name>
    <name evidence="13" type="ORF">COU47_00115</name>
</gene>
<dbReference type="GO" id="GO:0008270">
    <property type="term" value="F:zinc ion binding"/>
    <property type="evidence" value="ECO:0007669"/>
    <property type="project" value="InterPro"/>
</dbReference>
<comment type="function">
    <text evidence="10">Catalyzes the attachment of glutamate to tRNA(Glu) in a two-step reaction: glutamate is first activated by ATP to form Glu-AMP and then transferred to the acceptor end of tRNA(Glu).</text>
</comment>
<keyword evidence="9 10" id="KW-0030">Aminoacyl-tRNA synthetase</keyword>
<dbReference type="HAMAP" id="MF_00022">
    <property type="entry name" value="Glu_tRNA_synth_type1"/>
    <property type="match status" value="1"/>
</dbReference>
<protein>
    <recommendedName>
        <fullName evidence="10">Glutamate--tRNA ligase</fullName>
        <ecNumber evidence="10">6.1.1.17</ecNumber>
    </recommendedName>
    <alternativeName>
        <fullName evidence="10">Glutamyl-tRNA synthetase</fullName>
        <shortName evidence="10">GluRS</shortName>
    </alternativeName>
</protein>
<comment type="caution">
    <text evidence="10">Lacks conserved residue(s) required for the propagation of feature annotation.</text>
</comment>
<dbReference type="PROSITE" id="PS00178">
    <property type="entry name" value="AA_TRNA_LIGASE_I"/>
    <property type="match status" value="1"/>
</dbReference>
<evidence type="ECO:0000256" key="3">
    <source>
        <dbReference type="ARBA" id="ARBA00011245"/>
    </source>
</evidence>
<dbReference type="SUPFAM" id="SSF48163">
    <property type="entry name" value="An anticodon-binding domain of class I aminoacyl-tRNA synthetases"/>
    <property type="match status" value="1"/>
</dbReference>
<dbReference type="InterPro" id="IPR008925">
    <property type="entry name" value="aa_tRNA-synth_I_cd-bd_sf"/>
</dbReference>
<dbReference type="NCBIfam" id="TIGR00464">
    <property type="entry name" value="gltX_bact"/>
    <property type="match status" value="1"/>
</dbReference>
<feature type="domain" description="Glutamyl/glutaminyl-tRNA synthetase class Ib catalytic" evidence="11">
    <location>
        <begin position="22"/>
        <end position="327"/>
    </location>
</feature>
<keyword evidence="5 10" id="KW-0436">Ligase</keyword>
<name>A0A2H0TE66_9BACT</name>
<evidence type="ECO:0000256" key="1">
    <source>
        <dbReference type="ARBA" id="ARBA00004496"/>
    </source>
</evidence>
<dbReference type="PRINTS" id="PR00987">
    <property type="entry name" value="TRNASYNTHGLU"/>
</dbReference>
<feature type="short sequence motif" description="'KMSKS' region" evidence="10">
    <location>
        <begin position="253"/>
        <end position="257"/>
    </location>
</feature>
<evidence type="ECO:0000313" key="14">
    <source>
        <dbReference type="Proteomes" id="UP000231503"/>
    </source>
</evidence>
<proteinExistence type="inferred from homology"/>
<dbReference type="Pfam" id="PF19269">
    <property type="entry name" value="Anticodon_2"/>
    <property type="match status" value="1"/>
</dbReference>
<comment type="subcellular location">
    <subcellularLocation>
        <location evidence="1 10">Cytoplasm</location>
    </subcellularLocation>
</comment>
<sequence length="491" mass="55774">MQPNKSQKKLSISRLSTADMSVRVRIAPSPTGPLHIGTARTALFNYLFAKNQKGTFVLRIEDTDKERSEKRFETDIKEALAWLGISWDEEALQSDRLTSHTKYLERLLSEHKIFWCPHTEEELSVEREKQMQDKQAPRHVCEFRNGEKNADGNGILRFKNDADTELTFEDIVRGTITFMPALLGDFSIAKKLDEPLYNFAAVVDDAEMNITHVIRGEDHIPNTPKQILIQEALGFVRPAYAHLPLILGQDKSKLSKRHGATAVTQYKKEGYLAPALVNFLALLGWRPEQTRQGSNEDIFSTDELIALFSLTDVQKGGAVFDIEKLKWINGMYIRVTDPGDLSQLLFPYLKQTWQNIAIARPEWWQSISALEQTRLATLEEITERVDYFFEDPIARKELLLEKGGTADETRNRLQTVLNALQNIPKESFTHTAVHNAVFPYAEAEGKKFVLWPFRVALTGKSASAGLFEVAEILGKEQTEKRLKNAIETLTA</sequence>
<evidence type="ECO:0000256" key="9">
    <source>
        <dbReference type="ARBA" id="ARBA00023146"/>
    </source>
</evidence>
<evidence type="ECO:0000256" key="8">
    <source>
        <dbReference type="ARBA" id="ARBA00022917"/>
    </source>
</evidence>
<feature type="binding site" evidence="10">
    <location>
        <position position="256"/>
    </location>
    <ligand>
        <name>ATP</name>
        <dbReference type="ChEBI" id="CHEBI:30616"/>
    </ligand>
</feature>
<dbReference type="InterPro" id="IPR033910">
    <property type="entry name" value="GluRS_core"/>
</dbReference>
<dbReference type="GO" id="GO:0006424">
    <property type="term" value="P:glutamyl-tRNA aminoacylation"/>
    <property type="evidence" value="ECO:0007669"/>
    <property type="project" value="UniProtKB-UniRule"/>
</dbReference>
<dbReference type="InterPro" id="IPR004527">
    <property type="entry name" value="Glu-tRNA-ligase_bac/mito"/>
</dbReference>
<comment type="catalytic activity">
    <reaction evidence="10">
        <text>tRNA(Glu) + L-glutamate + ATP = L-glutamyl-tRNA(Glu) + AMP + diphosphate</text>
        <dbReference type="Rhea" id="RHEA:23540"/>
        <dbReference type="Rhea" id="RHEA-COMP:9663"/>
        <dbReference type="Rhea" id="RHEA-COMP:9680"/>
        <dbReference type="ChEBI" id="CHEBI:29985"/>
        <dbReference type="ChEBI" id="CHEBI:30616"/>
        <dbReference type="ChEBI" id="CHEBI:33019"/>
        <dbReference type="ChEBI" id="CHEBI:78442"/>
        <dbReference type="ChEBI" id="CHEBI:78520"/>
        <dbReference type="ChEBI" id="CHEBI:456215"/>
        <dbReference type="EC" id="6.1.1.17"/>
    </reaction>
</comment>
<accession>A0A2H0TE66</accession>
<keyword evidence="6 10" id="KW-0547">Nucleotide-binding</keyword>
<dbReference type="SUPFAM" id="SSF52374">
    <property type="entry name" value="Nucleotidylyl transferase"/>
    <property type="match status" value="1"/>
</dbReference>
<comment type="subunit">
    <text evidence="3 10">Monomer.</text>
</comment>
<dbReference type="InterPro" id="IPR000924">
    <property type="entry name" value="Glu/Gln-tRNA-synth"/>
</dbReference>
<reference evidence="14" key="1">
    <citation type="submission" date="2017-09" db="EMBL/GenBank/DDBJ databases">
        <title>Depth-based differentiation of microbial function through sediment-hosted aquifers and enrichment of novel symbionts in the deep terrestrial subsurface.</title>
        <authorList>
            <person name="Probst A.J."/>
            <person name="Ladd B."/>
            <person name="Jarett J.K."/>
            <person name="Geller-Mcgrath D.E."/>
            <person name="Sieber C.M.K."/>
            <person name="Emerson J.B."/>
            <person name="Anantharaman K."/>
            <person name="Thomas B.C."/>
            <person name="Malmstrom R."/>
            <person name="Stieglmeier M."/>
            <person name="Klingl A."/>
            <person name="Woyke T."/>
            <person name="Ryan C.M."/>
            <person name="Banfield J.F."/>
        </authorList>
    </citation>
    <scope>NUCLEOTIDE SEQUENCE [LARGE SCALE GENOMIC DNA]</scope>
</reference>
<organism evidence="13 14">
    <name type="scientific">Candidatus Niyogibacteria bacterium CG10_big_fil_rev_8_21_14_0_10_46_36</name>
    <dbReference type="NCBI Taxonomy" id="1974726"/>
    <lineage>
        <taxon>Bacteria</taxon>
        <taxon>Candidatus Niyogiibacteriota</taxon>
    </lineage>
</organism>
<evidence type="ECO:0000256" key="7">
    <source>
        <dbReference type="ARBA" id="ARBA00022840"/>
    </source>
</evidence>
<evidence type="ECO:0000259" key="11">
    <source>
        <dbReference type="Pfam" id="PF00749"/>
    </source>
</evidence>
<feature type="domain" description="Aminoacyl-tRNA synthetase class I anticodon-binding" evidence="12">
    <location>
        <begin position="343"/>
        <end position="486"/>
    </location>
</feature>
<dbReference type="InterPro" id="IPR001412">
    <property type="entry name" value="aa-tRNA-synth_I_CS"/>
</dbReference>
<comment type="similarity">
    <text evidence="2 10">Belongs to the class-I aminoacyl-tRNA synthetase family. Glutamate--tRNA ligase type 1 subfamily.</text>
</comment>
<evidence type="ECO:0000256" key="2">
    <source>
        <dbReference type="ARBA" id="ARBA00007894"/>
    </source>
</evidence>
<dbReference type="FunFam" id="3.40.50.620:FF:000007">
    <property type="entry name" value="Glutamate--tRNA ligase"/>
    <property type="match status" value="1"/>
</dbReference>
<evidence type="ECO:0000256" key="10">
    <source>
        <dbReference type="HAMAP-Rule" id="MF_00022"/>
    </source>
</evidence>
<dbReference type="InterPro" id="IPR020058">
    <property type="entry name" value="Glu/Gln-tRNA-synth_Ib_cat-dom"/>
</dbReference>
<dbReference type="InterPro" id="IPR045462">
    <property type="entry name" value="aa-tRNA-synth_I_cd-bd"/>
</dbReference>
<dbReference type="GO" id="GO:0005524">
    <property type="term" value="F:ATP binding"/>
    <property type="evidence" value="ECO:0007669"/>
    <property type="project" value="UniProtKB-UniRule"/>
</dbReference>
<dbReference type="PANTHER" id="PTHR43311:SF2">
    <property type="entry name" value="GLUTAMATE--TRNA LIGASE, MITOCHONDRIAL-RELATED"/>
    <property type="match status" value="1"/>
</dbReference>
<keyword evidence="4 10" id="KW-0963">Cytoplasm</keyword>
<dbReference type="Gene3D" id="1.10.10.350">
    <property type="match status" value="1"/>
</dbReference>
<dbReference type="GO" id="GO:0000049">
    <property type="term" value="F:tRNA binding"/>
    <property type="evidence" value="ECO:0007669"/>
    <property type="project" value="InterPro"/>
</dbReference>
<comment type="caution">
    <text evidence="13">The sequence shown here is derived from an EMBL/GenBank/DDBJ whole genome shotgun (WGS) entry which is preliminary data.</text>
</comment>
<keyword evidence="7 10" id="KW-0067">ATP-binding</keyword>
<dbReference type="InterPro" id="IPR020751">
    <property type="entry name" value="aa-tRNA-synth_I_codon-bd_sub2"/>
</dbReference>
<dbReference type="GO" id="GO:0005829">
    <property type="term" value="C:cytosol"/>
    <property type="evidence" value="ECO:0007669"/>
    <property type="project" value="TreeGrafter"/>
</dbReference>
<evidence type="ECO:0000256" key="4">
    <source>
        <dbReference type="ARBA" id="ARBA00022490"/>
    </source>
</evidence>
<dbReference type="InterPro" id="IPR049940">
    <property type="entry name" value="GluQ/Sye"/>
</dbReference>
<dbReference type="AlphaFoldDB" id="A0A2H0TE66"/>
<dbReference type="InterPro" id="IPR014729">
    <property type="entry name" value="Rossmann-like_a/b/a_fold"/>
</dbReference>
<dbReference type="EC" id="6.1.1.17" evidence="10"/>
<dbReference type="PANTHER" id="PTHR43311">
    <property type="entry name" value="GLUTAMATE--TRNA LIGASE"/>
    <property type="match status" value="1"/>
</dbReference>
<dbReference type="Proteomes" id="UP000231503">
    <property type="component" value="Unassembled WGS sequence"/>
</dbReference>
<evidence type="ECO:0000259" key="12">
    <source>
        <dbReference type="Pfam" id="PF19269"/>
    </source>
</evidence>
<dbReference type="Pfam" id="PF00749">
    <property type="entry name" value="tRNA-synt_1c"/>
    <property type="match status" value="1"/>
</dbReference>
<evidence type="ECO:0000256" key="5">
    <source>
        <dbReference type="ARBA" id="ARBA00022598"/>
    </source>
</evidence>
<feature type="short sequence motif" description="'HIGH' region" evidence="10">
    <location>
        <begin position="28"/>
        <end position="38"/>
    </location>
</feature>